<dbReference type="InterPro" id="IPR029068">
    <property type="entry name" value="Glyas_Bleomycin-R_OHBP_Dase"/>
</dbReference>
<dbReference type="HOGENOM" id="CLU_142293_0_0_7"/>
<dbReference type="EMBL" id="AZHX01001959">
    <property type="protein sequence ID" value="ETW98292.1"/>
    <property type="molecule type" value="Genomic_DNA"/>
</dbReference>
<feature type="domain" description="VOC" evidence="1">
    <location>
        <begin position="4"/>
        <end position="120"/>
    </location>
</feature>
<evidence type="ECO:0000313" key="3">
    <source>
        <dbReference type="Proteomes" id="UP000019140"/>
    </source>
</evidence>
<evidence type="ECO:0000259" key="1">
    <source>
        <dbReference type="PROSITE" id="PS51819"/>
    </source>
</evidence>
<name>W4LK11_9BACT</name>
<dbReference type="AlphaFoldDB" id="W4LK11"/>
<gene>
    <name evidence="2" type="ORF">ETSY2_43035</name>
</gene>
<sequence length="145" mass="16749">MAIHLDHTIVPAHDKEKSAKFMAYIMGLEYKGLFGHFAPVKVDEYLSLDFDNRENFWSNHYAFLVTDEDFDAILGRVQGEGLKYGSSPFAQDDMEINHRHGGRGFYFRDENGHSWEFITHTYVKEEMIGDIGRLRRPVDKSASSL</sequence>
<dbReference type="SUPFAM" id="SSF54593">
    <property type="entry name" value="Glyoxalase/Bleomycin resistance protein/Dihydroxybiphenyl dioxygenase"/>
    <property type="match status" value="1"/>
</dbReference>
<organism evidence="2 3">
    <name type="scientific">Candidatus Entotheonella gemina</name>
    <dbReference type="NCBI Taxonomy" id="1429439"/>
    <lineage>
        <taxon>Bacteria</taxon>
        <taxon>Pseudomonadati</taxon>
        <taxon>Nitrospinota/Tectimicrobiota group</taxon>
        <taxon>Candidatus Tectimicrobiota</taxon>
        <taxon>Candidatus Entotheonellia</taxon>
        <taxon>Candidatus Entotheonellales</taxon>
        <taxon>Candidatus Entotheonellaceae</taxon>
        <taxon>Candidatus Entotheonella</taxon>
    </lineage>
</organism>
<proteinExistence type="predicted"/>
<protein>
    <recommendedName>
        <fullName evidence="1">VOC domain-containing protein</fullName>
    </recommendedName>
</protein>
<dbReference type="CDD" id="cd08351">
    <property type="entry name" value="ChaP_like"/>
    <property type="match status" value="1"/>
</dbReference>
<dbReference type="PATRIC" id="fig|1429439.4.peg.7206"/>
<reference evidence="2 3" key="1">
    <citation type="journal article" date="2014" name="Nature">
        <title>An environmental bacterial taxon with a large and distinct metabolic repertoire.</title>
        <authorList>
            <person name="Wilson M.C."/>
            <person name="Mori T."/>
            <person name="Ruckert C."/>
            <person name="Uria A.R."/>
            <person name="Helf M.J."/>
            <person name="Takada K."/>
            <person name="Gernert C."/>
            <person name="Steffens U.A."/>
            <person name="Heycke N."/>
            <person name="Schmitt S."/>
            <person name="Rinke C."/>
            <person name="Helfrich E.J."/>
            <person name="Brachmann A.O."/>
            <person name="Gurgui C."/>
            <person name="Wakimoto T."/>
            <person name="Kracht M."/>
            <person name="Crusemann M."/>
            <person name="Hentschel U."/>
            <person name="Abe I."/>
            <person name="Matsunaga S."/>
            <person name="Kalinowski J."/>
            <person name="Takeyama H."/>
            <person name="Piel J."/>
        </authorList>
    </citation>
    <scope>NUCLEOTIDE SEQUENCE [LARGE SCALE GENOMIC DNA]</scope>
    <source>
        <strain evidence="3">TSY2</strain>
    </source>
</reference>
<dbReference type="InterPro" id="IPR037523">
    <property type="entry name" value="VOC_core"/>
</dbReference>
<dbReference type="PROSITE" id="PS51819">
    <property type="entry name" value="VOC"/>
    <property type="match status" value="1"/>
</dbReference>
<evidence type="ECO:0000313" key="2">
    <source>
        <dbReference type="EMBL" id="ETW98292.1"/>
    </source>
</evidence>
<accession>W4LK11</accession>
<dbReference type="Proteomes" id="UP000019140">
    <property type="component" value="Unassembled WGS sequence"/>
</dbReference>
<keyword evidence="3" id="KW-1185">Reference proteome</keyword>
<dbReference type="Gene3D" id="3.10.180.10">
    <property type="entry name" value="2,3-Dihydroxybiphenyl 1,2-Dioxygenase, domain 1"/>
    <property type="match status" value="1"/>
</dbReference>
<comment type="caution">
    <text evidence="2">The sequence shown here is derived from an EMBL/GenBank/DDBJ whole genome shotgun (WGS) entry which is preliminary data.</text>
</comment>